<protein>
    <submittedName>
        <fullName evidence="1">Uncharacterized protein</fullName>
    </submittedName>
</protein>
<reference evidence="1 2" key="1">
    <citation type="submission" date="2018-12" db="EMBL/GenBank/DDBJ databases">
        <title>Sphingomonas sp. HMF7854 Genome sequencing and assembly.</title>
        <authorList>
            <person name="Cha I."/>
            <person name="Kang H."/>
            <person name="Kim H."/>
            <person name="Kang J."/>
            <person name="Joh K."/>
        </authorList>
    </citation>
    <scope>NUCLEOTIDE SEQUENCE [LARGE SCALE GENOMIC DNA]</scope>
    <source>
        <strain evidence="1 2">HMF7854</strain>
    </source>
</reference>
<keyword evidence="2" id="KW-1185">Reference proteome</keyword>
<dbReference type="RefSeq" id="WP_126717296.1">
    <property type="nucleotide sequence ID" value="NZ_RWJF01000001.1"/>
</dbReference>
<comment type="caution">
    <text evidence="1">The sequence shown here is derived from an EMBL/GenBank/DDBJ whole genome shotgun (WGS) entry which is preliminary data.</text>
</comment>
<organism evidence="1 2">
    <name type="scientific">Sphingomonas ginkgonis</name>
    <dbReference type="NCBI Taxonomy" id="2315330"/>
    <lineage>
        <taxon>Bacteria</taxon>
        <taxon>Pseudomonadati</taxon>
        <taxon>Pseudomonadota</taxon>
        <taxon>Alphaproteobacteria</taxon>
        <taxon>Sphingomonadales</taxon>
        <taxon>Sphingomonadaceae</taxon>
        <taxon>Sphingomonas</taxon>
    </lineage>
</organism>
<dbReference type="Proteomes" id="UP000274661">
    <property type="component" value="Unassembled WGS sequence"/>
</dbReference>
<sequence length="118" mass="12651">MSRPRRPRRGAGRSAAARATVAALLTLGAEPPPNRATLDCRAARVAWSRAAGARLRELDQACAAAWERLLADIPPDDEAALAAVPEPPEQALLDAHHAAIQAILDHDRWPREAHAHAV</sequence>
<dbReference type="AlphaFoldDB" id="A0A3R9Y3M8"/>
<name>A0A3R9Y3M8_9SPHN</name>
<accession>A0A3R9Y3M8</accession>
<dbReference type="EMBL" id="RWJF01000001">
    <property type="protein sequence ID" value="RST29453.1"/>
    <property type="molecule type" value="Genomic_DNA"/>
</dbReference>
<evidence type="ECO:0000313" key="1">
    <source>
        <dbReference type="EMBL" id="RST29453.1"/>
    </source>
</evidence>
<proteinExistence type="predicted"/>
<evidence type="ECO:0000313" key="2">
    <source>
        <dbReference type="Proteomes" id="UP000274661"/>
    </source>
</evidence>
<gene>
    <name evidence="1" type="ORF">HMF7854_00365</name>
</gene>